<dbReference type="RefSeq" id="WP_238241364.1">
    <property type="nucleotide sequence ID" value="NZ_BPQQ01000098.1"/>
</dbReference>
<dbReference type="PANTHER" id="PTHR11364">
    <property type="entry name" value="THIOSULFATE SULFERTANSFERASE"/>
    <property type="match status" value="1"/>
</dbReference>
<dbReference type="EMBL" id="BPQQ01000098">
    <property type="protein sequence ID" value="GJE03993.1"/>
    <property type="molecule type" value="Genomic_DNA"/>
</dbReference>
<dbReference type="InterPro" id="IPR045078">
    <property type="entry name" value="TST/MPST-like"/>
</dbReference>
<evidence type="ECO:0000259" key="3">
    <source>
        <dbReference type="PROSITE" id="PS50206"/>
    </source>
</evidence>
<dbReference type="PROSITE" id="PS50206">
    <property type="entry name" value="RHODANESE_3"/>
    <property type="match status" value="2"/>
</dbReference>
<dbReference type="SUPFAM" id="SSF52821">
    <property type="entry name" value="Rhodanese/Cell cycle control phosphatase"/>
    <property type="match status" value="2"/>
</dbReference>
<keyword evidence="1" id="KW-0808">Transferase</keyword>
<name>A0ABQ4SQA4_9HYPH</name>
<evidence type="ECO:0000256" key="1">
    <source>
        <dbReference type="ARBA" id="ARBA00022679"/>
    </source>
</evidence>
<proteinExistence type="predicted"/>
<dbReference type="InterPro" id="IPR036873">
    <property type="entry name" value="Rhodanese-like_dom_sf"/>
</dbReference>
<feature type="domain" description="Rhodanese" evidence="3">
    <location>
        <begin position="22"/>
        <end position="139"/>
    </location>
</feature>
<organism evidence="4 5">
    <name type="scientific">Methylobacterium isbiliense</name>
    <dbReference type="NCBI Taxonomy" id="315478"/>
    <lineage>
        <taxon>Bacteria</taxon>
        <taxon>Pseudomonadati</taxon>
        <taxon>Pseudomonadota</taxon>
        <taxon>Alphaproteobacteria</taxon>
        <taxon>Hyphomicrobiales</taxon>
        <taxon>Methylobacteriaceae</taxon>
        <taxon>Methylobacterium</taxon>
    </lineage>
</organism>
<dbReference type="PANTHER" id="PTHR11364:SF27">
    <property type="entry name" value="SULFURTRANSFERASE"/>
    <property type="match status" value="1"/>
</dbReference>
<dbReference type="CDD" id="cd01448">
    <property type="entry name" value="TST_Repeat_1"/>
    <property type="match status" value="1"/>
</dbReference>
<protein>
    <submittedName>
        <fullName evidence="4">3-mercaptopyruvate sulfurtransferase</fullName>
    </submittedName>
</protein>
<keyword evidence="2" id="KW-0677">Repeat</keyword>
<accession>A0ABQ4SQA4</accession>
<dbReference type="PROSITE" id="PS00380">
    <property type="entry name" value="RHODANESE_1"/>
    <property type="match status" value="1"/>
</dbReference>
<reference evidence="4" key="2">
    <citation type="submission" date="2021-08" db="EMBL/GenBank/DDBJ databases">
        <authorList>
            <person name="Tani A."/>
            <person name="Ola A."/>
            <person name="Ogura Y."/>
            <person name="Katsura K."/>
            <person name="Hayashi T."/>
        </authorList>
    </citation>
    <scope>NUCLEOTIDE SEQUENCE</scope>
    <source>
        <strain evidence="4">DSM 17168</strain>
    </source>
</reference>
<evidence type="ECO:0000313" key="5">
    <source>
        <dbReference type="Proteomes" id="UP001055153"/>
    </source>
</evidence>
<dbReference type="Pfam" id="PF00581">
    <property type="entry name" value="Rhodanese"/>
    <property type="match status" value="2"/>
</dbReference>
<dbReference type="Gene3D" id="3.40.250.10">
    <property type="entry name" value="Rhodanese-like domain"/>
    <property type="match status" value="2"/>
</dbReference>
<reference evidence="4" key="1">
    <citation type="journal article" date="2021" name="Front. Microbiol.">
        <title>Comprehensive Comparative Genomics and Phenotyping of Methylobacterium Species.</title>
        <authorList>
            <person name="Alessa O."/>
            <person name="Ogura Y."/>
            <person name="Fujitani Y."/>
            <person name="Takami H."/>
            <person name="Hayashi T."/>
            <person name="Sahin N."/>
            <person name="Tani A."/>
        </authorList>
    </citation>
    <scope>NUCLEOTIDE SEQUENCE</scope>
    <source>
        <strain evidence="4">DSM 17168</strain>
    </source>
</reference>
<dbReference type="SMART" id="SM00450">
    <property type="entry name" value="RHOD"/>
    <property type="match status" value="2"/>
</dbReference>
<dbReference type="NCBIfam" id="NF008557">
    <property type="entry name" value="PRK11493.1"/>
    <property type="match status" value="1"/>
</dbReference>
<comment type="caution">
    <text evidence="4">The sequence shown here is derived from an EMBL/GenBank/DDBJ whole genome shotgun (WGS) entry which is preliminary data.</text>
</comment>
<dbReference type="Proteomes" id="UP001055153">
    <property type="component" value="Unassembled WGS sequence"/>
</dbReference>
<keyword evidence="5" id="KW-1185">Reference proteome</keyword>
<evidence type="ECO:0000313" key="4">
    <source>
        <dbReference type="EMBL" id="GJE03993.1"/>
    </source>
</evidence>
<feature type="domain" description="Rhodanese" evidence="3">
    <location>
        <begin position="169"/>
        <end position="282"/>
    </location>
</feature>
<dbReference type="CDD" id="cd01449">
    <property type="entry name" value="TST_Repeat_2"/>
    <property type="match status" value="1"/>
</dbReference>
<evidence type="ECO:0000256" key="2">
    <source>
        <dbReference type="ARBA" id="ARBA00022737"/>
    </source>
</evidence>
<dbReference type="InterPro" id="IPR001763">
    <property type="entry name" value="Rhodanese-like_dom"/>
</dbReference>
<gene>
    <name evidence="4" type="primary">sseA</name>
    <name evidence="4" type="ORF">GMJLKIPL_5952</name>
</gene>
<dbReference type="InterPro" id="IPR001307">
    <property type="entry name" value="Thiosulphate_STrfase_CS"/>
</dbReference>
<sequence length="287" mass="30701">MATGISETGPFVTADWLAQRLAAPDIVVVDGSWYLPAMNRDAAAEYRAGHIPGAVRVDIDAVRDEDSPLPHMLPRPEVFASRMRALGIGDGMTVVVYDGMGLFSAPRVRWMFRVFGVRDVAILAGGFPAWVAGGHPVEEGEPRPRDRRHFTARLDHSAVADVADIQRALAGAAQVVDARSAARFAGEEPEPRPGVRPGHIPGSLNVHYGALQEGGRLKDAAALEAAFREAGVDLDRPVVTTCGSGVTAAIVSLALETLGREPRALYDGSWTEWGAREDLPVETGRGR</sequence>